<feature type="signal peptide" evidence="1">
    <location>
        <begin position="1"/>
        <end position="19"/>
    </location>
</feature>
<dbReference type="Proteomes" id="UP000483362">
    <property type="component" value="Unassembled WGS sequence"/>
</dbReference>
<gene>
    <name evidence="2" type="ORF">FYJ29_08005</name>
</gene>
<protein>
    <submittedName>
        <fullName evidence="2">Uncharacterized protein</fullName>
    </submittedName>
</protein>
<keyword evidence="1" id="KW-0732">Signal</keyword>
<dbReference type="RefSeq" id="WP_154327775.1">
    <property type="nucleotide sequence ID" value="NZ_CP045696.1"/>
</dbReference>
<accession>A0A6L5XEI3</accession>
<dbReference type="AlphaFoldDB" id="A0A6L5XEI3"/>
<evidence type="ECO:0000313" key="2">
    <source>
        <dbReference type="EMBL" id="MSS17696.1"/>
    </source>
</evidence>
<organism evidence="2 3">
    <name type="scientific">Sodaliphilus pleomorphus</name>
    <dbReference type="NCBI Taxonomy" id="2606626"/>
    <lineage>
        <taxon>Bacteria</taxon>
        <taxon>Pseudomonadati</taxon>
        <taxon>Bacteroidota</taxon>
        <taxon>Bacteroidia</taxon>
        <taxon>Bacteroidales</taxon>
        <taxon>Muribaculaceae</taxon>
        <taxon>Sodaliphilus</taxon>
    </lineage>
</organism>
<reference evidence="2 3" key="1">
    <citation type="submission" date="2019-08" db="EMBL/GenBank/DDBJ databases">
        <title>In-depth cultivation of the pig gut microbiome towards novel bacterial diversity and tailored functional studies.</title>
        <authorList>
            <person name="Wylensek D."/>
            <person name="Hitch T.C.A."/>
            <person name="Clavel T."/>
        </authorList>
    </citation>
    <scope>NUCLEOTIDE SEQUENCE [LARGE SCALE GENOMIC DNA]</scope>
    <source>
        <strain evidence="2 3">Oil-RF-744-WCA-WT-10</strain>
    </source>
</reference>
<sequence length="682" mass="74471">MKKIITLATLAAIAATAWAAESAMFNFAQNGAALLGLTAPSSSSSNAGDITATKTATVDGVTFTVSPSTTNMTNRLYSDYYGNVQLRVYSGTITIAAPAGKSVTGVTFYNSKWTEPEASSGTFTGNKWAGSASPVVYTVGAQMRLDSVLVTYGEGGGTQPDTTATGVTLATLKMLRDTIADGTQFTFTGEAIVCYQWGEYLYLRCYDPSDHYGYSALVHGNVGLGYKQGDIVPAGWKGTKTTTMGMCEIIEPTGFTAATQQADSTDSAPFDMSGYLGVFIDAPQGYEGDYDYFKNVTVSSADSKGNFTITEHGVNADMQEGTFTMPCYNKFGIDLPTDTTQHYSVEGVLHIYNNKAQFQPTKFTAYDWSTRLWKVWYQGQDSTRYQLADTLYVIPTPAAIEPEVASKNLVYLTDNATMVLIDLYADWGYTWWQAWDPDFIAIDCGSDTQLYNKLSAMKAIAPRSVEGTLYSNLTNPRLVLDKAPQELAGVEMPDIAYMHYNLAAPDSLNANGNQVAWIKGFYKKDAQGAEYLVGYNQDGSLFQQVRLDRRYLGSTAVFTEGKEYNMRAVFKQLEPWEQPSGVGAPALTTAATPRQRTAPAMMPARIARKMPTNDPHWYQNYIACPVEVEAMTGVDGVLSAKTVKRVTYYDLQGRQVSSQATGLVIKRIDYTDGTTQAAKLIK</sequence>
<name>A0A6L5XEI3_9BACT</name>
<evidence type="ECO:0000313" key="3">
    <source>
        <dbReference type="Proteomes" id="UP000483362"/>
    </source>
</evidence>
<keyword evidence="3" id="KW-1185">Reference proteome</keyword>
<evidence type="ECO:0000256" key="1">
    <source>
        <dbReference type="SAM" id="SignalP"/>
    </source>
</evidence>
<feature type="chain" id="PRO_5027010614" evidence="1">
    <location>
        <begin position="20"/>
        <end position="682"/>
    </location>
</feature>
<proteinExistence type="predicted"/>
<dbReference type="EMBL" id="VULT01000011">
    <property type="protein sequence ID" value="MSS17696.1"/>
    <property type="molecule type" value="Genomic_DNA"/>
</dbReference>
<comment type="caution">
    <text evidence="2">The sequence shown here is derived from an EMBL/GenBank/DDBJ whole genome shotgun (WGS) entry which is preliminary data.</text>
</comment>